<accession>A0A382Y6R0</accession>
<name>A0A382Y6R0_9ZZZZ</name>
<dbReference type="AlphaFoldDB" id="A0A382Y6R0"/>
<sequence length="205" mass="24207">MQKITIEECLEMIVGLGEEAINPPFILLNKDKKILTDIAKKVYRGTALTDRQYAVIKKLLVNNYSTQFKNRNIDIHVSSTMLRKTLRQIDRSSYIKIGKYKDHIHNPFGYDTYNVDKVIIVRFPFNIVLSKLIGEIKKLFPLQSYSSKRNDKNKYIFPYTERIAYKIIDRFKNKIKDIDPLLLEIHKQCEEIDINKEKYLPGIYD</sequence>
<feature type="non-terminal residue" evidence="1">
    <location>
        <position position="205"/>
    </location>
</feature>
<dbReference type="EMBL" id="UINC01173412">
    <property type="protein sequence ID" value="SVD78996.1"/>
    <property type="molecule type" value="Genomic_DNA"/>
</dbReference>
<gene>
    <name evidence="1" type="ORF">METZ01_LOCUS431850</name>
</gene>
<proteinExistence type="predicted"/>
<reference evidence="1" key="1">
    <citation type="submission" date="2018-05" db="EMBL/GenBank/DDBJ databases">
        <authorList>
            <person name="Lanie J.A."/>
            <person name="Ng W.-L."/>
            <person name="Kazmierczak K.M."/>
            <person name="Andrzejewski T.M."/>
            <person name="Davidsen T.M."/>
            <person name="Wayne K.J."/>
            <person name="Tettelin H."/>
            <person name="Glass J.I."/>
            <person name="Rusch D."/>
            <person name="Podicherti R."/>
            <person name="Tsui H.-C.T."/>
            <person name="Winkler M.E."/>
        </authorList>
    </citation>
    <scope>NUCLEOTIDE SEQUENCE</scope>
</reference>
<organism evidence="1">
    <name type="scientific">marine metagenome</name>
    <dbReference type="NCBI Taxonomy" id="408172"/>
    <lineage>
        <taxon>unclassified sequences</taxon>
        <taxon>metagenomes</taxon>
        <taxon>ecological metagenomes</taxon>
    </lineage>
</organism>
<evidence type="ECO:0000313" key="1">
    <source>
        <dbReference type="EMBL" id="SVD78996.1"/>
    </source>
</evidence>
<protein>
    <submittedName>
        <fullName evidence="1">Uncharacterized protein</fullName>
    </submittedName>
</protein>